<evidence type="ECO:0000256" key="1">
    <source>
        <dbReference type="ARBA" id="ARBA00022723"/>
    </source>
</evidence>
<dbReference type="GO" id="GO:0046872">
    <property type="term" value="F:metal ion binding"/>
    <property type="evidence" value="ECO:0007669"/>
    <property type="project" value="UniProtKB-KW"/>
</dbReference>
<dbReference type="Gene3D" id="3.30.750.180">
    <property type="entry name" value="GpdQ, beta-strand dimerisation domain"/>
    <property type="match status" value="1"/>
</dbReference>
<keyword evidence="7" id="KW-1185">Reference proteome</keyword>
<dbReference type="GO" id="GO:0016787">
    <property type="term" value="F:hydrolase activity"/>
    <property type="evidence" value="ECO:0007669"/>
    <property type="project" value="UniProtKB-KW"/>
</dbReference>
<name>A0A6I7HJ76_9HYPH</name>
<evidence type="ECO:0000313" key="6">
    <source>
        <dbReference type="EMBL" id="RCW22583.1"/>
    </source>
</evidence>
<organism evidence="6 7">
    <name type="scientific">Ciceribacter lividus</name>
    <dbReference type="NCBI Taxonomy" id="1197950"/>
    <lineage>
        <taxon>Bacteria</taxon>
        <taxon>Pseudomonadati</taxon>
        <taxon>Pseudomonadota</taxon>
        <taxon>Alphaproteobacteria</taxon>
        <taxon>Hyphomicrobiales</taxon>
        <taxon>Rhizobiaceae</taxon>
        <taxon>Ciceribacter</taxon>
    </lineage>
</organism>
<dbReference type="PANTHER" id="PTHR42988">
    <property type="entry name" value="PHOSPHOHYDROLASE"/>
    <property type="match status" value="1"/>
</dbReference>
<dbReference type="InterPro" id="IPR042281">
    <property type="entry name" value="GpdQ_beta-strand"/>
</dbReference>
<feature type="domain" description="Calcineurin-like phosphoesterase" evidence="5">
    <location>
        <begin position="4"/>
        <end position="200"/>
    </location>
</feature>
<dbReference type="Gene3D" id="3.60.21.40">
    <property type="entry name" value="GpdQ, catalytic alpha/beta sandwich domain"/>
    <property type="match status" value="1"/>
</dbReference>
<evidence type="ECO:0000256" key="4">
    <source>
        <dbReference type="ARBA" id="ARBA00025742"/>
    </source>
</evidence>
<evidence type="ECO:0000259" key="5">
    <source>
        <dbReference type="Pfam" id="PF00149"/>
    </source>
</evidence>
<dbReference type="PANTHER" id="PTHR42988:SF2">
    <property type="entry name" value="CYCLIC NUCLEOTIDE PHOSPHODIESTERASE CBUA0032-RELATED"/>
    <property type="match status" value="1"/>
</dbReference>
<keyword evidence="3" id="KW-0408">Iron</keyword>
<dbReference type="InterPro" id="IPR050884">
    <property type="entry name" value="CNP_phosphodiesterase-III"/>
</dbReference>
<gene>
    <name evidence="6" type="ORF">DFR48_108105</name>
</gene>
<comment type="similarity">
    <text evidence="4">Belongs to the cyclic nucleotide phosphodiesterase class-III family.</text>
</comment>
<dbReference type="Proteomes" id="UP000252582">
    <property type="component" value="Unassembled WGS sequence"/>
</dbReference>
<accession>A0A6I7HJ76</accession>
<protein>
    <submittedName>
        <fullName evidence="6">3',5'-cyclic AMP phosphodiesterase CpdA</fullName>
    </submittedName>
</protein>
<reference evidence="6 7" key="1">
    <citation type="submission" date="2018-07" db="EMBL/GenBank/DDBJ databases">
        <title>Genomic Encyclopedia of Type Strains, Phase IV (KMG-IV): sequencing the most valuable type-strain genomes for metagenomic binning, comparative biology and taxonomic classification.</title>
        <authorList>
            <person name="Goeker M."/>
        </authorList>
    </citation>
    <scope>NUCLEOTIDE SEQUENCE [LARGE SCALE GENOMIC DNA]</scope>
    <source>
        <strain evidence="6 7">DSM 25528</strain>
    </source>
</reference>
<comment type="caution">
    <text evidence="6">The sequence shown here is derived from an EMBL/GenBank/DDBJ whole genome shotgun (WGS) entry which is preliminary data.</text>
</comment>
<evidence type="ECO:0000256" key="3">
    <source>
        <dbReference type="ARBA" id="ARBA00023004"/>
    </source>
</evidence>
<evidence type="ECO:0000256" key="2">
    <source>
        <dbReference type="ARBA" id="ARBA00022801"/>
    </source>
</evidence>
<dbReference type="SUPFAM" id="SSF56300">
    <property type="entry name" value="Metallo-dependent phosphatases"/>
    <property type="match status" value="1"/>
</dbReference>
<dbReference type="Pfam" id="PF00149">
    <property type="entry name" value="Metallophos"/>
    <property type="match status" value="1"/>
</dbReference>
<dbReference type="InterPro" id="IPR029052">
    <property type="entry name" value="Metallo-depent_PP-like"/>
</dbReference>
<dbReference type="AlphaFoldDB" id="A0A6I7HJ76"/>
<dbReference type="InterPro" id="IPR004843">
    <property type="entry name" value="Calcineurin-like_PHP"/>
</dbReference>
<sequence>MPAFIQISDTHIVAKGQLACGHSDTAAALANAVASINARLPALGSVDCAILTGDLTDHGTAEEYDHFLEIMSALELPWLAIPGNHDRHAEMRSAFAGTDWMPESGPIQWQRDFGPFVVIGLDTLLDGAHHGMLSDEGFAFVDRTLTALGERPVIVATHHPWMFSGISAMDADNLRNGAALMDRLQAHPGPVRMISGHVHRAMTTHIGKVICQIAPSTAHAVHRDVRPEAVNSLILEPGAMMLHTWLEGPRSGLVSDILPIGAFAGPWPF</sequence>
<proteinExistence type="inferred from homology"/>
<dbReference type="RefSeq" id="WP_114363968.1">
    <property type="nucleotide sequence ID" value="NZ_QPIX01000008.1"/>
</dbReference>
<dbReference type="EMBL" id="QPIX01000008">
    <property type="protein sequence ID" value="RCW22583.1"/>
    <property type="molecule type" value="Genomic_DNA"/>
</dbReference>
<keyword evidence="2" id="KW-0378">Hydrolase</keyword>
<evidence type="ECO:0000313" key="7">
    <source>
        <dbReference type="Proteomes" id="UP000252582"/>
    </source>
</evidence>
<keyword evidence="1" id="KW-0479">Metal-binding</keyword>
<dbReference type="InterPro" id="IPR042283">
    <property type="entry name" value="GpdQ_catalytic"/>
</dbReference>